<evidence type="ECO:0000259" key="1">
    <source>
        <dbReference type="Pfam" id="PF12973"/>
    </source>
</evidence>
<protein>
    <recommendedName>
        <fullName evidence="1">ChrR-like cupin domain-containing protein</fullName>
    </recommendedName>
</protein>
<dbReference type="SUPFAM" id="SSF51182">
    <property type="entry name" value="RmlC-like cupins"/>
    <property type="match status" value="2"/>
</dbReference>
<dbReference type="Gene3D" id="2.60.120.10">
    <property type="entry name" value="Jelly Rolls"/>
    <property type="match status" value="1"/>
</dbReference>
<reference evidence="2" key="1">
    <citation type="submission" date="2021-02" db="EMBL/GenBank/DDBJ databases">
        <authorList>
            <person name="Nowell W R."/>
        </authorList>
    </citation>
    <scope>NUCLEOTIDE SEQUENCE</scope>
</reference>
<organism evidence="2 4">
    <name type="scientific">Didymodactylos carnosus</name>
    <dbReference type="NCBI Taxonomy" id="1234261"/>
    <lineage>
        <taxon>Eukaryota</taxon>
        <taxon>Metazoa</taxon>
        <taxon>Spiralia</taxon>
        <taxon>Gnathifera</taxon>
        <taxon>Rotifera</taxon>
        <taxon>Eurotatoria</taxon>
        <taxon>Bdelloidea</taxon>
        <taxon>Philodinida</taxon>
        <taxon>Philodinidae</taxon>
        <taxon>Didymodactylos</taxon>
    </lineage>
</organism>
<dbReference type="InterPro" id="IPR011051">
    <property type="entry name" value="RmlC_Cupin_sf"/>
</dbReference>
<dbReference type="Pfam" id="PF12973">
    <property type="entry name" value="Cupin_7"/>
    <property type="match status" value="1"/>
</dbReference>
<evidence type="ECO:0000313" key="4">
    <source>
        <dbReference type="Proteomes" id="UP000663829"/>
    </source>
</evidence>
<dbReference type="InterPro" id="IPR025979">
    <property type="entry name" value="ChrR-like_cupin_dom"/>
</dbReference>
<dbReference type="EMBL" id="CAJNOQ010002920">
    <property type="protein sequence ID" value="CAF0986063.1"/>
    <property type="molecule type" value="Genomic_DNA"/>
</dbReference>
<dbReference type="OrthoDB" id="72100at2759"/>
<dbReference type="EMBL" id="CAJOBC010002920">
    <property type="protein sequence ID" value="CAF3758336.1"/>
    <property type="molecule type" value="Genomic_DNA"/>
</dbReference>
<feature type="domain" description="ChrR-like cupin" evidence="1">
    <location>
        <begin position="11"/>
        <end position="112"/>
    </location>
</feature>
<dbReference type="CDD" id="cd20303">
    <property type="entry name" value="cupin_ChrR_1"/>
    <property type="match status" value="1"/>
</dbReference>
<dbReference type="Proteomes" id="UP000663829">
    <property type="component" value="Unassembled WGS sequence"/>
</dbReference>
<evidence type="ECO:0000313" key="3">
    <source>
        <dbReference type="EMBL" id="CAF3758336.1"/>
    </source>
</evidence>
<sequence length="257" mass="29765">MQLRSDLNVPYVINSNKIEYIDSPTNGVQRRMLDRIGDEVARATTIVKFAPNKSFPHHKHGGGEEFLILDGVFSDEISGDHSKYTYCRHGIDTEHHPWTKDGCVLLVKLRQMNDRDEKDITFIDGQNATSWRVDEEIQGRSRLDLFSSEKTGETVWMEKWEPKTQFKWTVGEGGEELFILEGDMNFSSQEQKENSNNNTIHSDENTPNLDVNNNCCIANYWIRRPISWKGREFNVWTENGCRIFVKTGHLAMKLDIH</sequence>
<accession>A0A814FQA5</accession>
<keyword evidence="4" id="KW-1185">Reference proteome</keyword>
<name>A0A814FQA5_9BILA</name>
<dbReference type="AlphaFoldDB" id="A0A814FQA5"/>
<dbReference type="Proteomes" id="UP000681722">
    <property type="component" value="Unassembled WGS sequence"/>
</dbReference>
<evidence type="ECO:0000313" key="2">
    <source>
        <dbReference type="EMBL" id="CAF0986063.1"/>
    </source>
</evidence>
<dbReference type="InterPro" id="IPR014710">
    <property type="entry name" value="RmlC-like_jellyroll"/>
</dbReference>
<comment type="caution">
    <text evidence="2">The sequence shown here is derived from an EMBL/GenBank/DDBJ whole genome shotgun (WGS) entry which is preliminary data.</text>
</comment>
<proteinExistence type="predicted"/>
<gene>
    <name evidence="2" type="ORF">GPM918_LOCUS13008</name>
    <name evidence="3" type="ORF">SRO942_LOCUS13008</name>
</gene>